<feature type="compositionally biased region" description="Low complexity" evidence="1">
    <location>
        <begin position="310"/>
        <end position="334"/>
    </location>
</feature>
<comment type="caution">
    <text evidence="2">The sequence shown here is derived from an EMBL/GenBank/DDBJ whole genome shotgun (WGS) entry which is preliminary data.</text>
</comment>
<dbReference type="Proteomes" id="UP000433876">
    <property type="component" value="Unassembled WGS sequence"/>
</dbReference>
<reference evidence="2 3" key="1">
    <citation type="submission" date="2017-07" db="EMBL/GenBank/DDBJ databases">
        <title>Genome sequence of the Sordaria macrospora wild type strain R19027.</title>
        <authorList>
            <person name="Nowrousian M."/>
            <person name="Teichert I."/>
            <person name="Kueck U."/>
        </authorList>
    </citation>
    <scope>NUCLEOTIDE SEQUENCE [LARGE SCALE GENOMIC DNA]</scope>
    <source>
        <strain evidence="2 3">R19027</strain>
        <tissue evidence="2">Mycelium</tissue>
    </source>
</reference>
<protein>
    <submittedName>
        <fullName evidence="2">Uncharacterized protein</fullName>
    </submittedName>
</protein>
<evidence type="ECO:0000256" key="1">
    <source>
        <dbReference type="SAM" id="MobiDB-lite"/>
    </source>
</evidence>
<proteinExistence type="predicted"/>
<accession>A0A8S8ZGX5</accession>
<feature type="compositionally biased region" description="Polar residues" evidence="1">
    <location>
        <begin position="94"/>
        <end position="111"/>
    </location>
</feature>
<evidence type="ECO:0000313" key="3">
    <source>
        <dbReference type="Proteomes" id="UP000433876"/>
    </source>
</evidence>
<name>A0A8S8ZGX5_SORMA</name>
<feature type="compositionally biased region" description="Polar residues" evidence="1">
    <location>
        <begin position="235"/>
        <end position="244"/>
    </location>
</feature>
<gene>
    <name evidence="2" type="ORF">SMACR_08000</name>
</gene>
<dbReference type="VEuPathDB" id="FungiDB:SMAC_08000"/>
<feature type="compositionally biased region" description="Pro residues" evidence="1">
    <location>
        <begin position="218"/>
        <end position="227"/>
    </location>
</feature>
<dbReference type="EMBL" id="NMPR01000138">
    <property type="protein sequence ID" value="KAA8629373.1"/>
    <property type="molecule type" value="Genomic_DNA"/>
</dbReference>
<dbReference type="AlphaFoldDB" id="A0A8S8ZGX5"/>
<evidence type="ECO:0000313" key="2">
    <source>
        <dbReference type="EMBL" id="KAA8629373.1"/>
    </source>
</evidence>
<feature type="region of interest" description="Disordered" evidence="1">
    <location>
        <begin position="67"/>
        <end position="254"/>
    </location>
</feature>
<feature type="compositionally biased region" description="Low complexity" evidence="1">
    <location>
        <begin position="205"/>
        <end position="217"/>
    </location>
</feature>
<organism evidence="2 3">
    <name type="scientific">Sordaria macrospora</name>
    <dbReference type="NCBI Taxonomy" id="5147"/>
    <lineage>
        <taxon>Eukaryota</taxon>
        <taxon>Fungi</taxon>
        <taxon>Dikarya</taxon>
        <taxon>Ascomycota</taxon>
        <taxon>Pezizomycotina</taxon>
        <taxon>Sordariomycetes</taxon>
        <taxon>Sordariomycetidae</taxon>
        <taxon>Sordariales</taxon>
        <taxon>Sordariaceae</taxon>
        <taxon>Sordaria</taxon>
    </lineage>
</organism>
<feature type="region of interest" description="Disordered" evidence="1">
    <location>
        <begin position="268"/>
        <end position="334"/>
    </location>
</feature>
<sequence>MWVTTHPLKYLYSLQLDRNSSLPQSITQNRRISRSKINMGLPLYKSSSSEALRRQAEGQSAAQAVARQVQASTDSRRARSGAPPPLFRRENTQRRAFSGSSSVASMGTQQRPIDLTRPSLEVEAPSQRRPVQRRPASPTRRDAPIPSTENLEMEDIDDAASAPLSRYSRTRFDNSELATPAEEEEIRLPNYGTPDVEWSTPEIEAASTPPRAAWSSPAAPPPAPAPAVQPRHRQQIQAGPSQARRTQDDRHLVAGRSGFVELVVDQNRGPAVHVQGSGRVQTIPPALRLPPLPRPSDATIRDPHRRGLRLLDQGSSSRQSGGSSGNQSSSDRSS</sequence>
<dbReference type="OMA" id="MDWSTPE"/>